<evidence type="ECO:0000313" key="1">
    <source>
        <dbReference type="EMBL" id="EDN92984.1"/>
    </source>
</evidence>
<proteinExistence type="predicted"/>
<keyword evidence="2" id="KW-1185">Reference proteome</keyword>
<dbReference type="GeneID" id="5486419"/>
<dbReference type="KEGG" id="ssl:SS1G_08849"/>
<sequence>MDNLRLEVGKTTNIKNASPLFAEANSQNETTTSMTFDAIKESMVEKLSIPVFPHQSSQQ</sequence>
<organism evidence="1 2">
    <name type="scientific">Sclerotinia sclerotiorum (strain ATCC 18683 / 1980 / Ss-1)</name>
    <name type="common">White mold</name>
    <name type="synonym">Whetzelinia sclerotiorum</name>
    <dbReference type="NCBI Taxonomy" id="665079"/>
    <lineage>
        <taxon>Eukaryota</taxon>
        <taxon>Fungi</taxon>
        <taxon>Dikarya</taxon>
        <taxon>Ascomycota</taxon>
        <taxon>Pezizomycotina</taxon>
        <taxon>Leotiomycetes</taxon>
        <taxon>Helotiales</taxon>
        <taxon>Sclerotiniaceae</taxon>
        <taxon>Sclerotinia</taxon>
    </lineage>
</organism>
<gene>
    <name evidence="1" type="ORF">SS1G_08849</name>
</gene>
<reference evidence="2" key="1">
    <citation type="journal article" date="2011" name="PLoS Genet.">
        <title>Genomic analysis of the necrotrophic fungal pathogens Sclerotinia sclerotiorum and Botrytis cinerea.</title>
        <authorList>
            <person name="Amselem J."/>
            <person name="Cuomo C.A."/>
            <person name="van Kan J.A."/>
            <person name="Viaud M."/>
            <person name="Benito E.P."/>
            <person name="Couloux A."/>
            <person name="Coutinho P.M."/>
            <person name="de Vries R.P."/>
            <person name="Dyer P.S."/>
            <person name="Fillinger S."/>
            <person name="Fournier E."/>
            <person name="Gout L."/>
            <person name="Hahn M."/>
            <person name="Kohn L."/>
            <person name="Lapalu N."/>
            <person name="Plummer K.M."/>
            <person name="Pradier J.M."/>
            <person name="Quevillon E."/>
            <person name="Sharon A."/>
            <person name="Simon A."/>
            <person name="ten Have A."/>
            <person name="Tudzynski B."/>
            <person name="Tudzynski P."/>
            <person name="Wincker P."/>
            <person name="Andrew M."/>
            <person name="Anthouard V."/>
            <person name="Beever R.E."/>
            <person name="Beffa R."/>
            <person name="Benoit I."/>
            <person name="Bouzid O."/>
            <person name="Brault B."/>
            <person name="Chen Z."/>
            <person name="Choquer M."/>
            <person name="Collemare J."/>
            <person name="Cotton P."/>
            <person name="Danchin E.G."/>
            <person name="Da Silva C."/>
            <person name="Gautier A."/>
            <person name="Giraud C."/>
            <person name="Giraud T."/>
            <person name="Gonzalez C."/>
            <person name="Grossetete S."/>
            <person name="Guldener U."/>
            <person name="Henrissat B."/>
            <person name="Howlett B.J."/>
            <person name="Kodira C."/>
            <person name="Kretschmer M."/>
            <person name="Lappartient A."/>
            <person name="Leroch M."/>
            <person name="Levis C."/>
            <person name="Mauceli E."/>
            <person name="Neuveglise C."/>
            <person name="Oeser B."/>
            <person name="Pearson M."/>
            <person name="Poulain J."/>
            <person name="Poussereau N."/>
            <person name="Quesneville H."/>
            <person name="Rascle C."/>
            <person name="Schumacher J."/>
            <person name="Segurens B."/>
            <person name="Sexton A."/>
            <person name="Silva E."/>
            <person name="Sirven C."/>
            <person name="Soanes D.M."/>
            <person name="Talbot N.J."/>
            <person name="Templeton M."/>
            <person name="Yandava C."/>
            <person name="Yarden O."/>
            <person name="Zeng Q."/>
            <person name="Rollins J.A."/>
            <person name="Lebrun M.H."/>
            <person name="Dickman M."/>
        </authorList>
    </citation>
    <scope>NUCLEOTIDE SEQUENCE [LARGE SCALE GENOMIC DNA]</scope>
    <source>
        <strain evidence="2">ATCC 18683 / 1980 / Ss-1</strain>
    </source>
</reference>
<dbReference type="AlphaFoldDB" id="A7EU42"/>
<accession>A7EU42</accession>
<protein>
    <submittedName>
        <fullName evidence="1">Uncharacterized protein</fullName>
    </submittedName>
</protein>
<name>A7EU42_SCLS1</name>
<dbReference type="InParanoid" id="A7EU42"/>
<dbReference type="Proteomes" id="UP000001312">
    <property type="component" value="Unassembled WGS sequence"/>
</dbReference>
<dbReference type="RefSeq" id="XP_001590085.1">
    <property type="nucleotide sequence ID" value="XM_001590035.1"/>
</dbReference>
<dbReference type="EMBL" id="CH476632">
    <property type="protein sequence ID" value="EDN92984.1"/>
    <property type="molecule type" value="Genomic_DNA"/>
</dbReference>
<evidence type="ECO:0000313" key="2">
    <source>
        <dbReference type="Proteomes" id="UP000001312"/>
    </source>
</evidence>